<dbReference type="GO" id="GO:0005634">
    <property type="term" value="C:nucleus"/>
    <property type="evidence" value="ECO:0007669"/>
    <property type="project" value="UniProtKB-SubCell"/>
</dbReference>
<keyword evidence="8" id="KW-0238">DNA-binding</keyword>
<dbReference type="FunFam" id="3.30.160.60:FF:000417">
    <property type="entry name" value="Zinc finger protein"/>
    <property type="match status" value="1"/>
</dbReference>
<evidence type="ECO:0000256" key="1">
    <source>
        <dbReference type="ARBA" id="ARBA00004123"/>
    </source>
</evidence>
<dbReference type="Ensembl" id="ENSHCOT00000019274.1">
    <property type="protein sequence ID" value="ENSHCOP00000012299.1"/>
    <property type="gene ID" value="ENSHCOG00000015355.1"/>
</dbReference>
<dbReference type="GO" id="GO:0008270">
    <property type="term" value="F:zinc ion binding"/>
    <property type="evidence" value="ECO:0007669"/>
    <property type="project" value="UniProtKB-KW"/>
</dbReference>
<evidence type="ECO:0000313" key="14">
    <source>
        <dbReference type="Proteomes" id="UP000264820"/>
    </source>
</evidence>
<feature type="domain" description="C2H2-type" evidence="12">
    <location>
        <begin position="193"/>
        <end position="220"/>
    </location>
</feature>
<sequence>MRRGSGSCSSQRSSWLTSAGYEKTKTQVSRRSRLAQSRLTLRLGHRVVISDQCLPGTCTMTFGELAFMFLFREPQQHVSEEDLYLQHQEPDPRRVEEEEHEDGFAQFPLTVIVKSEKGDEDAFESAHSQILLAPLSDGDDVTAHSPDTDANGDDMTCHTDNNKHLACSQCDKTFYNTSTLKRHIRTHTGEKPFACSVCAKRFTQKGHLIAHTRTHTGEKPFACSVCGKGFSRKGDLRIHSRTHTGEKPFACSFCGTRFRQKGDLIHMRTHTGEKPFSCTVCGKSFSKKTNLTAHTRTHAGEKPFACLVCGKGFTQKGHLMAHTRTHTGEKTFACSDCEKRFTQKEHLISHVRTKKEFRKRTHDEMK</sequence>
<dbReference type="GO" id="GO:0000981">
    <property type="term" value="F:DNA-binding transcription factor activity, RNA polymerase II-specific"/>
    <property type="evidence" value="ECO:0007669"/>
    <property type="project" value="TreeGrafter"/>
</dbReference>
<evidence type="ECO:0000256" key="11">
    <source>
        <dbReference type="PROSITE-ProRule" id="PRU00042"/>
    </source>
</evidence>
<keyword evidence="10" id="KW-0539">Nucleus</keyword>
<dbReference type="Pfam" id="PF00096">
    <property type="entry name" value="zf-C2H2"/>
    <property type="match status" value="6"/>
</dbReference>
<feature type="domain" description="C2H2-type" evidence="12">
    <location>
        <begin position="165"/>
        <end position="192"/>
    </location>
</feature>
<evidence type="ECO:0000313" key="13">
    <source>
        <dbReference type="Ensembl" id="ENSHCOP00000012299.1"/>
    </source>
</evidence>
<dbReference type="PROSITE" id="PS00028">
    <property type="entry name" value="ZINC_FINGER_C2H2_1"/>
    <property type="match status" value="5"/>
</dbReference>
<dbReference type="InterPro" id="IPR013087">
    <property type="entry name" value="Znf_C2H2_type"/>
</dbReference>
<keyword evidence="9" id="KW-0804">Transcription</keyword>
<keyword evidence="7" id="KW-0805">Transcription regulation</keyword>
<evidence type="ECO:0000256" key="3">
    <source>
        <dbReference type="ARBA" id="ARBA00022723"/>
    </source>
</evidence>
<dbReference type="GeneTree" id="ENSGT01150000286959"/>
<proteinExistence type="inferred from homology"/>
<keyword evidence="5 11" id="KW-0863">Zinc-finger</keyword>
<dbReference type="InterPro" id="IPR011017">
    <property type="entry name" value="TRASH_dom"/>
</dbReference>
<comment type="similarity">
    <text evidence="2">Belongs to the krueppel C2H2-type zinc-finger protein family.</text>
</comment>
<evidence type="ECO:0000256" key="10">
    <source>
        <dbReference type="ARBA" id="ARBA00023242"/>
    </source>
</evidence>
<reference evidence="13" key="2">
    <citation type="submission" date="2025-09" db="UniProtKB">
        <authorList>
            <consortium name="Ensembl"/>
        </authorList>
    </citation>
    <scope>IDENTIFICATION</scope>
</reference>
<dbReference type="SMART" id="SM00355">
    <property type="entry name" value="ZnF_C2H2"/>
    <property type="match status" value="7"/>
</dbReference>
<evidence type="ECO:0000256" key="4">
    <source>
        <dbReference type="ARBA" id="ARBA00022737"/>
    </source>
</evidence>
<dbReference type="Proteomes" id="UP000264820">
    <property type="component" value="Unplaced"/>
</dbReference>
<feature type="domain" description="C2H2-type" evidence="12">
    <location>
        <begin position="221"/>
        <end position="248"/>
    </location>
</feature>
<organism evidence="13 14">
    <name type="scientific">Hippocampus comes</name>
    <name type="common">Tiger tail seahorse</name>
    <dbReference type="NCBI Taxonomy" id="109280"/>
    <lineage>
        <taxon>Eukaryota</taxon>
        <taxon>Metazoa</taxon>
        <taxon>Chordata</taxon>
        <taxon>Craniata</taxon>
        <taxon>Vertebrata</taxon>
        <taxon>Euteleostomi</taxon>
        <taxon>Actinopterygii</taxon>
        <taxon>Neopterygii</taxon>
        <taxon>Teleostei</taxon>
        <taxon>Neoteleostei</taxon>
        <taxon>Acanthomorphata</taxon>
        <taxon>Syngnathiaria</taxon>
        <taxon>Syngnathiformes</taxon>
        <taxon>Syngnathoidei</taxon>
        <taxon>Syngnathidae</taxon>
        <taxon>Hippocampus</taxon>
    </lineage>
</organism>
<dbReference type="SMART" id="SM00746">
    <property type="entry name" value="TRASH"/>
    <property type="match status" value="3"/>
</dbReference>
<dbReference type="InterPro" id="IPR036236">
    <property type="entry name" value="Znf_C2H2_sf"/>
</dbReference>
<dbReference type="FunFam" id="3.30.160.60:FF:000744">
    <property type="entry name" value="zinc finger E-box-binding homeobox 1"/>
    <property type="match status" value="1"/>
</dbReference>
<dbReference type="PROSITE" id="PS50157">
    <property type="entry name" value="ZINC_FINGER_C2H2_2"/>
    <property type="match status" value="7"/>
</dbReference>
<feature type="domain" description="C2H2-type" evidence="12">
    <location>
        <begin position="249"/>
        <end position="275"/>
    </location>
</feature>
<keyword evidence="14" id="KW-1185">Reference proteome</keyword>
<feature type="domain" description="C2H2-type" evidence="12">
    <location>
        <begin position="304"/>
        <end position="331"/>
    </location>
</feature>
<reference evidence="13" key="1">
    <citation type="submission" date="2025-08" db="UniProtKB">
        <authorList>
            <consortium name="Ensembl"/>
        </authorList>
    </citation>
    <scope>IDENTIFICATION</scope>
</reference>
<evidence type="ECO:0000256" key="7">
    <source>
        <dbReference type="ARBA" id="ARBA00023015"/>
    </source>
</evidence>
<dbReference type="AlphaFoldDB" id="A0A3Q2Y420"/>
<evidence type="ECO:0000256" key="5">
    <source>
        <dbReference type="ARBA" id="ARBA00022771"/>
    </source>
</evidence>
<evidence type="ECO:0000256" key="8">
    <source>
        <dbReference type="ARBA" id="ARBA00023125"/>
    </source>
</evidence>
<dbReference type="FunFam" id="3.30.160.60:FF:001506">
    <property type="entry name" value="Zinc finger protein"/>
    <property type="match status" value="1"/>
</dbReference>
<evidence type="ECO:0000259" key="12">
    <source>
        <dbReference type="PROSITE" id="PS50157"/>
    </source>
</evidence>
<evidence type="ECO:0000256" key="6">
    <source>
        <dbReference type="ARBA" id="ARBA00022833"/>
    </source>
</evidence>
<dbReference type="FunFam" id="3.30.160.60:FF:002343">
    <property type="entry name" value="Zinc finger protein 33A"/>
    <property type="match status" value="3"/>
</dbReference>
<keyword evidence="3" id="KW-0479">Metal-binding</keyword>
<evidence type="ECO:0000256" key="2">
    <source>
        <dbReference type="ARBA" id="ARBA00006991"/>
    </source>
</evidence>
<keyword evidence="4" id="KW-0677">Repeat</keyword>
<dbReference type="Gene3D" id="3.30.160.60">
    <property type="entry name" value="Classic Zinc Finger"/>
    <property type="match status" value="7"/>
</dbReference>
<protein>
    <recommendedName>
        <fullName evidence="12">C2H2-type domain-containing protein</fullName>
    </recommendedName>
</protein>
<dbReference type="FunFam" id="3.30.160.60:FF:000100">
    <property type="entry name" value="Zinc finger 45-like"/>
    <property type="match status" value="1"/>
</dbReference>
<dbReference type="PANTHER" id="PTHR23235">
    <property type="entry name" value="KRUEPPEL-LIKE TRANSCRIPTION FACTOR"/>
    <property type="match status" value="1"/>
</dbReference>
<accession>A0A3Q2Y420</accession>
<feature type="domain" description="C2H2-type" evidence="12">
    <location>
        <begin position="276"/>
        <end position="303"/>
    </location>
</feature>
<dbReference type="GO" id="GO:0000978">
    <property type="term" value="F:RNA polymerase II cis-regulatory region sequence-specific DNA binding"/>
    <property type="evidence" value="ECO:0007669"/>
    <property type="project" value="TreeGrafter"/>
</dbReference>
<comment type="subcellular location">
    <subcellularLocation>
        <location evidence="1">Nucleus</location>
    </subcellularLocation>
</comment>
<dbReference type="SUPFAM" id="SSF57667">
    <property type="entry name" value="beta-beta-alpha zinc fingers"/>
    <property type="match status" value="4"/>
</dbReference>
<feature type="domain" description="C2H2-type" evidence="12">
    <location>
        <begin position="332"/>
        <end position="366"/>
    </location>
</feature>
<keyword evidence="6" id="KW-0862">Zinc</keyword>
<name>A0A3Q2Y420_HIPCM</name>
<evidence type="ECO:0000256" key="9">
    <source>
        <dbReference type="ARBA" id="ARBA00023163"/>
    </source>
</evidence>
<dbReference type="PANTHER" id="PTHR23235:SF176">
    <property type="entry name" value="C2H2-TYPE DOMAIN-CONTAINING PROTEIN"/>
    <property type="match status" value="1"/>
</dbReference>